<sequence length="548" mass="61636">MPLFSSITHTHTHTHTHIHNSSVSFISIIDSSPLSFVFLISLRSGMATLLSPFSPSPLAKVSQIIDSTSSPSFSLFPLGRQNACSRKADHHHHHRIRTSKFGNFLELTPESVPEFLDFDLPWFHPSDRIRYDVIIIGTGPAGLRLAEQVSSRHSVKVCCVDPSPLSTWPNNYGVWVDEFEDIGLVDCLDKTWPMTCVFINDHKTKYLDRPYGRVSRNILKTKLLENCVSNGVKFHKAKVWHVNHQEFESSIVCDDGNEIKASLIVDASGFASSFVEYDKPRNHGYQIAHGILAEVESHPFDLDKMVLMDWRDSHLGNEPYLRASNLKLPTFLYAMPFDSNLVFLEETSLVSRPVLSYKEVKSRMAARLRHMGIRVKRVIEDEKCLIPMGGPLPVIPQSVMAIGGTSGLIHPATGYMVARTMALAPALADAIAECLGSTRMIRGRPLHQKVWNGLWPIDRRCNREFYSFGMETLLKLDLKGTRRFFDAFFDLNPYYWHGFLSSRLSLAELAGLSLSLFGHASNSSRLDIVTKCPVPLVKMMGNLALETI</sequence>
<comment type="caution">
    <text evidence="1">The sequence shown here is derived from an EMBL/GenBank/DDBJ whole genome shotgun (WGS) entry which is preliminary data.</text>
</comment>
<reference evidence="2" key="1">
    <citation type="journal article" date="2023" name="Hortic. Res.">
        <title>A chromosome-level phased genome enabling allele-level studies in sweet orange: a case study on citrus Huanglongbing tolerance.</title>
        <authorList>
            <person name="Wu B."/>
            <person name="Yu Q."/>
            <person name="Deng Z."/>
            <person name="Duan Y."/>
            <person name="Luo F."/>
            <person name="Gmitter F. Jr."/>
        </authorList>
    </citation>
    <scope>NUCLEOTIDE SEQUENCE [LARGE SCALE GENOMIC DNA]</scope>
    <source>
        <strain evidence="2">cv. Valencia</strain>
    </source>
</reference>
<proteinExistence type="predicted"/>
<evidence type="ECO:0000313" key="2">
    <source>
        <dbReference type="Proteomes" id="UP000829398"/>
    </source>
</evidence>
<dbReference type="Proteomes" id="UP000829398">
    <property type="component" value="Chromosome 8"/>
</dbReference>
<gene>
    <name evidence="1" type="ORF">KPL71_024456</name>
</gene>
<organism evidence="1 2">
    <name type="scientific">Citrus sinensis</name>
    <name type="common">Sweet orange</name>
    <name type="synonym">Citrus aurantium var. sinensis</name>
    <dbReference type="NCBI Taxonomy" id="2711"/>
    <lineage>
        <taxon>Eukaryota</taxon>
        <taxon>Viridiplantae</taxon>
        <taxon>Streptophyta</taxon>
        <taxon>Embryophyta</taxon>
        <taxon>Tracheophyta</taxon>
        <taxon>Spermatophyta</taxon>
        <taxon>Magnoliopsida</taxon>
        <taxon>eudicotyledons</taxon>
        <taxon>Gunneridae</taxon>
        <taxon>Pentapetalae</taxon>
        <taxon>rosids</taxon>
        <taxon>malvids</taxon>
        <taxon>Sapindales</taxon>
        <taxon>Rutaceae</taxon>
        <taxon>Aurantioideae</taxon>
        <taxon>Citrus</taxon>
    </lineage>
</organism>
<name>A0ACB8IRR8_CITSI</name>
<evidence type="ECO:0000313" key="1">
    <source>
        <dbReference type="EMBL" id="KAH9699678.1"/>
    </source>
</evidence>
<accession>A0ACB8IRR8</accession>
<dbReference type="EMBL" id="CM039177">
    <property type="protein sequence ID" value="KAH9699678.1"/>
    <property type="molecule type" value="Genomic_DNA"/>
</dbReference>
<protein>
    <submittedName>
        <fullName evidence="1">Lycopene beta cyclase</fullName>
    </submittedName>
</protein>
<keyword evidence="2" id="KW-1185">Reference proteome</keyword>